<feature type="domain" description="DUF5979" evidence="8">
    <location>
        <begin position="620"/>
        <end position="714"/>
    </location>
</feature>
<protein>
    <submittedName>
        <fullName evidence="10">LPXTG-motif protein cell wall anchor domain protein</fullName>
    </submittedName>
</protein>
<keyword evidence="5" id="KW-0572">Peptidoglycan-anchor</keyword>
<feature type="region of interest" description="Disordered" evidence="6">
    <location>
        <begin position="1133"/>
        <end position="1163"/>
    </location>
</feature>
<keyword evidence="7" id="KW-0472">Membrane</keyword>
<dbReference type="Gene3D" id="2.60.40.1280">
    <property type="match status" value="1"/>
</dbReference>
<evidence type="ECO:0000259" key="8">
    <source>
        <dbReference type="Pfam" id="PF19407"/>
    </source>
</evidence>
<dbReference type="InterPro" id="IPR011252">
    <property type="entry name" value="Fibrogen-bd_dom1"/>
</dbReference>
<gene>
    <name evidence="10" type="ORF">HMPREF1979_00216</name>
</gene>
<keyword evidence="7" id="KW-0812">Transmembrane</keyword>
<keyword evidence="11" id="KW-1185">Reference proteome</keyword>
<evidence type="ECO:0000256" key="7">
    <source>
        <dbReference type="SAM" id="Phobius"/>
    </source>
</evidence>
<keyword evidence="2" id="KW-0134">Cell wall</keyword>
<organism evidence="10 11">
    <name type="scientific">Actinomyces johnsonii F0542</name>
    <dbReference type="NCBI Taxonomy" id="1321818"/>
    <lineage>
        <taxon>Bacteria</taxon>
        <taxon>Bacillati</taxon>
        <taxon>Actinomycetota</taxon>
        <taxon>Actinomycetes</taxon>
        <taxon>Actinomycetales</taxon>
        <taxon>Actinomycetaceae</taxon>
        <taxon>Actinomyces</taxon>
    </lineage>
</organism>
<dbReference type="PATRIC" id="fig|1321818.3.peg.169"/>
<name>U1QV30_9ACTO</name>
<feature type="domain" description="DUF5979" evidence="8">
    <location>
        <begin position="516"/>
        <end position="614"/>
    </location>
</feature>
<dbReference type="Gene3D" id="2.60.40.1140">
    <property type="entry name" value="Collagen-binding surface protein Cna, B-type domain"/>
    <property type="match status" value="1"/>
</dbReference>
<evidence type="ECO:0000256" key="6">
    <source>
        <dbReference type="SAM" id="MobiDB-lite"/>
    </source>
</evidence>
<dbReference type="SUPFAM" id="SSF49401">
    <property type="entry name" value="Bacterial adhesins"/>
    <property type="match status" value="1"/>
</dbReference>
<feature type="compositionally biased region" description="Low complexity" evidence="6">
    <location>
        <begin position="1135"/>
        <end position="1150"/>
    </location>
</feature>
<feature type="domain" description="DUF5979" evidence="8">
    <location>
        <begin position="1038"/>
        <end position="1130"/>
    </location>
</feature>
<feature type="domain" description="DUF5979" evidence="8">
    <location>
        <begin position="720"/>
        <end position="816"/>
    </location>
</feature>
<feature type="domain" description="DUF7926" evidence="9">
    <location>
        <begin position="200"/>
        <end position="378"/>
    </location>
</feature>
<keyword evidence="3" id="KW-0964">Secreted</keyword>
<keyword evidence="4" id="KW-0732">Signal</keyword>
<dbReference type="Pfam" id="PF19407">
    <property type="entry name" value="DUF5979"/>
    <property type="match status" value="6"/>
</dbReference>
<proteinExistence type="predicted"/>
<evidence type="ECO:0000313" key="11">
    <source>
        <dbReference type="Proteomes" id="UP000016536"/>
    </source>
</evidence>
<feature type="domain" description="DUF5979" evidence="8">
    <location>
        <begin position="935"/>
        <end position="1032"/>
    </location>
</feature>
<feature type="transmembrane region" description="Helical" evidence="7">
    <location>
        <begin position="1169"/>
        <end position="1190"/>
    </location>
</feature>
<dbReference type="EMBL" id="AWSE01000011">
    <property type="protein sequence ID" value="ERH25771.1"/>
    <property type="molecule type" value="Genomic_DNA"/>
</dbReference>
<comment type="subcellular location">
    <subcellularLocation>
        <location evidence="1">Secreted</location>
        <location evidence="1">Cell wall</location>
    </subcellularLocation>
</comment>
<dbReference type="RefSeq" id="WP_021608454.1">
    <property type="nucleotide sequence ID" value="NZ_KE951882.1"/>
</dbReference>
<keyword evidence="7" id="KW-1133">Transmembrane helix</keyword>
<reference evidence="10 11" key="1">
    <citation type="submission" date="2013-08" db="EMBL/GenBank/DDBJ databases">
        <authorList>
            <person name="Weinstock G."/>
            <person name="Sodergren E."/>
            <person name="Wylie T."/>
            <person name="Fulton L."/>
            <person name="Fulton R."/>
            <person name="Fronick C."/>
            <person name="O'Laughlin M."/>
            <person name="Godfrey J."/>
            <person name="Miner T."/>
            <person name="Herter B."/>
            <person name="Appelbaum E."/>
            <person name="Cordes M."/>
            <person name="Lek S."/>
            <person name="Wollam A."/>
            <person name="Pepin K.H."/>
            <person name="Palsikar V.B."/>
            <person name="Mitreva M."/>
            <person name="Wilson R.K."/>
        </authorList>
    </citation>
    <scope>NUCLEOTIDE SEQUENCE [LARGE SCALE GENOMIC DNA]</scope>
    <source>
        <strain evidence="10 11">F0542</strain>
    </source>
</reference>
<accession>U1QV30</accession>
<feature type="domain" description="DUF5979" evidence="8">
    <location>
        <begin position="822"/>
        <end position="929"/>
    </location>
</feature>
<evidence type="ECO:0000256" key="3">
    <source>
        <dbReference type="ARBA" id="ARBA00022525"/>
    </source>
</evidence>
<dbReference type="InterPro" id="IPR046022">
    <property type="entry name" value="DUF5979"/>
</dbReference>
<evidence type="ECO:0000256" key="5">
    <source>
        <dbReference type="ARBA" id="ARBA00023088"/>
    </source>
</evidence>
<evidence type="ECO:0000256" key="1">
    <source>
        <dbReference type="ARBA" id="ARBA00004191"/>
    </source>
</evidence>
<evidence type="ECO:0000259" key="9">
    <source>
        <dbReference type="Pfam" id="PF25548"/>
    </source>
</evidence>
<evidence type="ECO:0000256" key="4">
    <source>
        <dbReference type="ARBA" id="ARBA00022729"/>
    </source>
</evidence>
<evidence type="ECO:0000313" key="10">
    <source>
        <dbReference type="EMBL" id="ERH25771.1"/>
    </source>
</evidence>
<dbReference type="InterPro" id="IPR008966">
    <property type="entry name" value="Adhesion_dom_sf"/>
</dbReference>
<comment type="caution">
    <text evidence="10">The sequence shown here is derived from an EMBL/GenBank/DDBJ whole genome shotgun (WGS) entry which is preliminary data.</text>
</comment>
<dbReference type="InterPro" id="IPR057686">
    <property type="entry name" value="DUF7926"/>
</dbReference>
<dbReference type="Gene3D" id="2.60.40.740">
    <property type="match status" value="1"/>
</dbReference>
<evidence type="ECO:0000256" key="2">
    <source>
        <dbReference type="ARBA" id="ARBA00022512"/>
    </source>
</evidence>
<dbReference type="Pfam" id="PF25548">
    <property type="entry name" value="DUF7926"/>
    <property type="match status" value="1"/>
</dbReference>
<dbReference type="AlphaFoldDB" id="U1QV30"/>
<sequence>MQVPADLRRIAPRGQSPATWLALLTLLLSTIVPLQAQATVNTDVALSDLALIKSDRDGNDAPGEALTTQDVAKLSYTWDATKTTVTPGDSFSIDLGAHFKNLENPKTVPLNIPFNGTSTEVGACRLTERTMECTFNEKVEELKAAGFKEFKGSGQALLLITQPTTATSVDMTVNGNQKVSVRLPGSGGIKGPAARGYTALKFSKVSSVITSASSAMTWEVNFGSDYIKEQLAKGGTPITSDGQTRETITITDTLGPGMIFNNDKSRWYLGLRNSAAEPSISGVSLTNAAGKDQSAKYGDFDLDVDIQGQVATIKVTGPFAPESNYRISYPVTFTSQNGKAIAGVRYTNAASLDHSDARGEFTRSYTDSFKVTVDMAPGFGGFEVSKTLDGAALDAVDVANTTLPVKVDYVLPGPASGYTGWQAPGTLNADGLSGTAVLNISIGKTNTFQGTFPKGTVVTLSEDTGQASPAPSGYAWGKPVFAVGRTETNTLTIGDRVSTKVTLNNTADIAKAPGTFQVTKTVVGPEAAADARDKDFAFTYTCSDGQSGQVSAKGDGAATQAGATFPQGTTCTVKEDAESARLDGYTLTAPAEQTVTVKDPAEPIATAAFTNSYTRDTGAFSIAKSVQGGPQGAANGSYSFTYTCDGGVQGTLTVPGDGTAVSSPQIPTGVSCALAEDTAAAAKSGYSVTSSLSQDTVTITKDQTVAVTAANTYTRDTGTFSVTKSAKGDYAPQAGEAVKVGYTCNDPEATQGTLDVPMDGTAVSGPALPTGTMCTLSEDATSAQREGYAVSTAYSATTATIVKDQVAEVSVTNTYTRQTGGFSVSKTVEGDGAQLAPAEFTFEYTCTDKVTGKAGSPRQVMVKAGETAHVGDVPTGSCTLTEKDASAKGTSLSTTLAVGGEPVRDGKATFDVLGGDATAVSVSAVNTYTLDRGTFTVSKKVEGDSAETHKNAAFTFEYSCSSDIEGEVSGELTARGDGATASGPALPVGATCSVSEKTSSAQVNGYDVKTPEAQSATITEKDAALSFTNTYTRQTGSFSVLKTVTGAQAGDKQFAFSYTCTDGTEGTLKAKADGEAVAGPRVPTGTQCTVTENSQSAAIDGYTLAAPQAQTVTVSEKDQVASTSFVNAYTEVVNTPSPSASPETSASGEPTPSDPAQEDSGSSLARTGAYVGIPLALALAAIAGGVLLAYRRRA</sequence>
<dbReference type="HOGENOM" id="CLU_271449_0_0_11"/>
<dbReference type="GO" id="GO:0007155">
    <property type="term" value="P:cell adhesion"/>
    <property type="evidence" value="ECO:0007669"/>
    <property type="project" value="InterPro"/>
</dbReference>
<dbReference type="Proteomes" id="UP000016536">
    <property type="component" value="Unassembled WGS sequence"/>
</dbReference>